<organism evidence="2 3">
    <name type="scientific">Agromyces archimandritae</name>
    <dbReference type="NCBI Taxonomy" id="2781962"/>
    <lineage>
        <taxon>Bacteria</taxon>
        <taxon>Bacillati</taxon>
        <taxon>Actinomycetota</taxon>
        <taxon>Actinomycetes</taxon>
        <taxon>Micrococcales</taxon>
        <taxon>Microbacteriaceae</taxon>
        <taxon>Agromyces</taxon>
    </lineage>
</organism>
<name>A0A975IN94_9MICO</name>
<dbReference type="RefSeq" id="WP_210897899.1">
    <property type="nucleotide sequence ID" value="NZ_CP071696.1"/>
</dbReference>
<evidence type="ECO:0000313" key="2">
    <source>
        <dbReference type="EMBL" id="QTX04373.1"/>
    </source>
</evidence>
<feature type="transmembrane region" description="Helical" evidence="1">
    <location>
        <begin position="30"/>
        <end position="51"/>
    </location>
</feature>
<proteinExistence type="predicted"/>
<dbReference type="EMBL" id="CP071696">
    <property type="protein sequence ID" value="QTX04373.1"/>
    <property type="molecule type" value="Genomic_DNA"/>
</dbReference>
<keyword evidence="3" id="KW-1185">Reference proteome</keyword>
<keyword evidence="1" id="KW-0472">Membrane</keyword>
<dbReference type="Proteomes" id="UP000671914">
    <property type="component" value="Chromosome"/>
</dbReference>
<reference evidence="2" key="1">
    <citation type="submission" date="2021-03" db="EMBL/GenBank/DDBJ databases">
        <title>Agromyces archimandritus sp. nov., isolated from the cockroach Archimandrita tessellata.</title>
        <authorList>
            <person name="Guzman J."/>
            <person name="Ortuzar M."/>
            <person name="Poehlein A."/>
            <person name="Daniel R."/>
            <person name="Trujillo M."/>
            <person name="Vilcinskas A."/>
        </authorList>
    </citation>
    <scope>NUCLEOTIDE SEQUENCE</scope>
    <source>
        <strain evidence="2">G127AT</strain>
    </source>
</reference>
<dbReference type="KEGG" id="aarc:G127AT_14035"/>
<feature type="transmembrane region" description="Helical" evidence="1">
    <location>
        <begin position="124"/>
        <end position="145"/>
    </location>
</feature>
<evidence type="ECO:0000313" key="3">
    <source>
        <dbReference type="Proteomes" id="UP000671914"/>
    </source>
</evidence>
<gene>
    <name evidence="2" type="ORF">G127AT_14035</name>
</gene>
<accession>A0A975IN94</accession>
<dbReference type="AlphaFoldDB" id="A0A975IN94"/>
<protein>
    <submittedName>
        <fullName evidence="2">Uncharacterized protein</fullName>
    </submittedName>
</protein>
<feature type="transmembrane region" description="Helical" evidence="1">
    <location>
        <begin position="63"/>
        <end position="85"/>
    </location>
</feature>
<keyword evidence="1" id="KW-0812">Transmembrane</keyword>
<feature type="transmembrane region" description="Helical" evidence="1">
    <location>
        <begin position="151"/>
        <end position="173"/>
    </location>
</feature>
<keyword evidence="1" id="KW-1133">Transmembrane helix</keyword>
<evidence type="ECO:0000256" key="1">
    <source>
        <dbReference type="SAM" id="Phobius"/>
    </source>
</evidence>
<sequence length="192" mass="20174">MNRIAAWAGRQKSNLALAAMALRTWDPRQIFVAILAGVGTAVLIGVATVLIPNPLFAREIAPVWWNYPVWILTSAMTGILMAGYVRPRIPDGAATRAADDPVAGAGGDDAEEHRSGRFAIAGGMLAWFAVGCPVCNKIALLALGYTGALTWFAPLQPVLAITAMVLSTVAAVWRLKGQLACPLPVARDAATA</sequence>